<dbReference type="EMBL" id="KZ821717">
    <property type="protein sequence ID" value="PYH79653.1"/>
    <property type="molecule type" value="Genomic_DNA"/>
</dbReference>
<sequence>MPAEQFVLVNFPSLFSCLFDCLPVLSGFSLSDWQVTIRAHTNQPPIKITKLIVSSSNPPLAPPKSAILANAVRGRGEEVDQQITLAKKSERRGGEVFGGFYPLHACMHACMRCQHIKKWISLFCPPHHSPHLSSLRYAVHAWILHFS</sequence>
<organism evidence="1 2">
    <name type="scientific">Aspergillus uvarum CBS 121591</name>
    <dbReference type="NCBI Taxonomy" id="1448315"/>
    <lineage>
        <taxon>Eukaryota</taxon>
        <taxon>Fungi</taxon>
        <taxon>Dikarya</taxon>
        <taxon>Ascomycota</taxon>
        <taxon>Pezizomycotina</taxon>
        <taxon>Eurotiomycetes</taxon>
        <taxon>Eurotiomycetidae</taxon>
        <taxon>Eurotiales</taxon>
        <taxon>Aspergillaceae</taxon>
        <taxon>Aspergillus</taxon>
        <taxon>Aspergillus subgen. Circumdati</taxon>
    </lineage>
</organism>
<name>A0A319CLW5_9EURO</name>
<proteinExistence type="predicted"/>
<gene>
    <name evidence="1" type="ORF">BO82DRAFT_130271</name>
</gene>
<protein>
    <submittedName>
        <fullName evidence="1">Uncharacterized protein</fullName>
    </submittedName>
</protein>
<dbReference type="Proteomes" id="UP000248340">
    <property type="component" value="Unassembled WGS sequence"/>
</dbReference>
<dbReference type="GeneID" id="37132701"/>
<evidence type="ECO:0000313" key="2">
    <source>
        <dbReference type="Proteomes" id="UP000248340"/>
    </source>
</evidence>
<reference evidence="1 2" key="1">
    <citation type="submission" date="2016-12" db="EMBL/GenBank/DDBJ databases">
        <title>The genomes of Aspergillus section Nigri reveals drivers in fungal speciation.</title>
        <authorList>
            <consortium name="DOE Joint Genome Institute"/>
            <person name="Vesth T.C."/>
            <person name="Nybo J."/>
            <person name="Theobald S."/>
            <person name="Brandl J."/>
            <person name="Frisvad J.C."/>
            <person name="Nielsen K.F."/>
            <person name="Lyhne E.K."/>
            <person name="Kogle M.E."/>
            <person name="Kuo A."/>
            <person name="Riley R."/>
            <person name="Clum A."/>
            <person name="Nolan M."/>
            <person name="Lipzen A."/>
            <person name="Salamov A."/>
            <person name="Henrissat B."/>
            <person name="Wiebenga A."/>
            <person name="De Vries R.P."/>
            <person name="Grigoriev I.V."/>
            <person name="Mortensen U.H."/>
            <person name="Andersen M.R."/>
            <person name="Baker S.E."/>
        </authorList>
    </citation>
    <scope>NUCLEOTIDE SEQUENCE [LARGE SCALE GENOMIC DNA]</scope>
    <source>
        <strain evidence="1 2">CBS 121591</strain>
    </source>
</reference>
<dbReference type="VEuPathDB" id="FungiDB:BO82DRAFT_130271"/>
<evidence type="ECO:0000313" key="1">
    <source>
        <dbReference type="EMBL" id="PYH79653.1"/>
    </source>
</evidence>
<dbReference type="OrthoDB" id="10422868at2759"/>
<dbReference type="AlphaFoldDB" id="A0A319CLW5"/>
<dbReference type="RefSeq" id="XP_025489853.1">
    <property type="nucleotide sequence ID" value="XM_025629960.1"/>
</dbReference>
<keyword evidence="2" id="KW-1185">Reference proteome</keyword>
<accession>A0A319CLW5</accession>